<comment type="caution">
    <text evidence="2">The sequence shown here is derived from an EMBL/GenBank/DDBJ whole genome shotgun (WGS) entry which is preliminary data.</text>
</comment>
<evidence type="ECO:0000256" key="1">
    <source>
        <dbReference type="SAM" id="MobiDB-lite"/>
    </source>
</evidence>
<evidence type="ECO:0000313" key="2">
    <source>
        <dbReference type="EMBL" id="KAJ8896974.1"/>
    </source>
</evidence>
<reference evidence="2 3" key="1">
    <citation type="submission" date="2023-02" db="EMBL/GenBank/DDBJ databases">
        <title>LHISI_Scaffold_Assembly.</title>
        <authorList>
            <person name="Stuart O.P."/>
            <person name="Cleave R."/>
            <person name="Magrath M.J.L."/>
            <person name="Mikheyev A.S."/>
        </authorList>
    </citation>
    <scope>NUCLEOTIDE SEQUENCE [LARGE SCALE GENOMIC DNA]</scope>
    <source>
        <strain evidence="2">Daus_M_001</strain>
        <tissue evidence="2">Leg muscle</tissue>
    </source>
</reference>
<gene>
    <name evidence="2" type="ORF">PR048_002320</name>
</gene>
<evidence type="ECO:0000313" key="3">
    <source>
        <dbReference type="Proteomes" id="UP001159363"/>
    </source>
</evidence>
<feature type="region of interest" description="Disordered" evidence="1">
    <location>
        <begin position="451"/>
        <end position="478"/>
    </location>
</feature>
<name>A0ABQ9IJU8_9NEOP</name>
<sequence>MFEGENVWIPTGSWFGITTIPTHVTLSATAVLTLGNSSCLIRGFGWLPTDTLWHSVVSDAVRWVVSCSPVCGATSSVLARKRYSMGVSSRGRHYIHRLARCGEPQEKFDPNFKTLQAVASPVNYISVRKDLLSSFKCNVNRTFVTFLVALLFRDRGGVVARLFVSHLGEPGPIPGGAPPRFPHVGIVPDDAAAWRVLSGISRIPPPCIPALLHTHLTSRSPAHNTSMPDRNYDYEHLSSHCPIRRVTIHFVAQRCSSERDEVAQDNANNVWSSAGMQGHEKREIPEKTHRLVASSSAISTRGSLGATPPGIEPGSHWCSLSIEVHIIDRIYLWCVCHLDLCLLPLRRLLPRATVISDFFKSISSSSSGRGFARWQTAPSNPSPLSAALLHPLWQVARDRPAITPPSSAPRTTPPPPGYVPALLALRLKAKQWEFGTASRIPEKTCRATASSGTISTCENPGSDPALVRGEQSNSSATTAPFSKAKYMQQTWRNMNRRSWGAMKGVGCLRHLLKLQQSCFPRRQSGVPLPELPRPTFVYSVPTPVGHMDKILIYTQLRRMSFCLTSQLTSSKPRTDNVMRCQLPSHVHPGPSYSKEDVVLQRHYPASTVSPGQNRTERNILKWHQYPAEGHNWS</sequence>
<keyword evidence="3" id="KW-1185">Reference proteome</keyword>
<proteinExistence type="predicted"/>
<dbReference type="Proteomes" id="UP001159363">
    <property type="component" value="Chromosome 1"/>
</dbReference>
<organism evidence="2 3">
    <name type="scientific">Dryococelus australis</name>
    <dbReference type="NCBI Taxonomy" id="614101"/>
    <lineage>
        <taxon>Eukaryota</taxon>
        <taxon>Metazoa</taxon>
        <taxon>Ecdysozoa</taxon>
        <taxon>Arthropoda</taxon>
        <taxon>Hexapoda</taxon>
        <taxon>Insecta</taxon>
        <taxon>Pterygota</taxon>
        <taxon>Neoptera</taxon>
        <taxon>Polyneoptera</taxon>
        <taxon>Phasmatodea</taxon>
        <taxon>Verophasmatodea</taxon>
        <taxon>Anareolatae</taxon>
        <taxon>Phasmatidae</taxon>
        <taxon>Eurycanthinae</taxon>
        <taxon>Dryococelus</taxon>
    </lineage>
</organism>
<dbReference type="EMBL" id="JARBHB010000001">
    <property type="protein sequence ID" value="KAJ8896974.1"/>
    <property type="molecule type" value="Genomic_DNA"/>
</dbReference>
<accession>A0ABQ9IJU8</accession>
<protein>
    <submittedName>
        <fullName evidence="2">Uncharacterized protein</fullName>
    </submittedName>
</protein>